<feature type="compositionally biased region" description="Basic and acidic residues" evidence="1">
    <location>
        <begin position="10"/>
        <end position="32"/>
    </location>
</feature>
<dbReference type="SMART" id="SM00855">
    <property type="entry name" value="PGAM"/>
    <property type="match status" value="1"/>
</dbReference>
<name>A0A125Q9U1_9BRAD</name>
<dbReference type="PANTHER" id="PTHR47623">
    <property type="entry name" value="OS09G0287300 PROTEIN"/>
    <property type="match status" value="1"/>
</dbReference>
<dbReference type="Gene3D" id="3.40.50.1240">
    <property type="entry name" value="Phosphoglycerate mutase-like"/>
    <property type="match status" value="1"/>
</dbReference>
<evidence type="ECO:0000256" key="1">
    <source>
        <dbReference type="SAM" id="MobiDB-lite"/>
    </source>
</evidence>
<dbReference type="InterPro" id="IPR013078">
    <property type="entry name" value="His_Pase_superF_clade-1"/>
</dbReference>
<dbReference type="EMBL" id="LNCU01000037">
    <property type="protein sequence ID" value="KWV58415.1"/>
    <property type="molecule type" value="Genomic_DNA"/>
</dbReference>
<feature type="region of interest" description="Disordered" evidence="1">
    <location>
        <begin position="9"/>
        <end position="32"/>
    </location>
</feature>
<keyword evidence="3" id="KW-1185">Reference proteome</keyword>
<accession>A0A125Q9U1</accession>
<gene>
    <name evidence="2" type="ORF">AS156_34565</name>
</gene>
<evidence type="ECO:0000313" key="2">
    <source>
        <dbReference type="EMBL" id="KWV58415.1"/>
    </source>
</evidence>
<dbReference type="OrthoDB" id="9810154at2"/>
<proteinExistence type="predicted"/>
<dbReference type="AlphaFoldDB" id="A0A125Q9U1"/>
<dbReference type="SUPFAM" id="SSF53254">
    <property type="entry name" value="Phosphoglycerate mutase-like"/>
    <property type="match status" value="1"/>
</dbReference>
<dbReference type="Pfam" id="PF00300">
    <property type="entry name" value="His_Phos_1"/>
    <property type="match status" value="1"/>
</dbReference>
<reference evidence="2 3" key="1">
    <citation type="submission" date="2015-11" db="EMBL/GenBank/DDBJ databases">
        <title>Draft Genome Sequence of the Strain BR 10303 (Bradyrhizobium sp.) isolated from nodules of Centrolobium paraense.</title>
        <authorList>
            <person name="Zelli J.E."/>
            <person name="Simoes-Araujo J.L."/>
            <person name="Barauna A.C."/>
            <person name="Silva K."/>
        </authorList>
    </citation>
    <scope>NUCLEOTIDE SEQUENCE [LARGE SCALE GENOMIC DNA]</scope>
    <source>
        <strain evidence="2 3">BR 10303</strain>
    </source>
</reference>
<dbReference type="RefSeq" id="WP_066503543.1">
    <property type="nucleotide sequence ID" value="NZ_LNCU01000037.1"/>
</dbReference>
<dbReference type="InterPro" id="IPR029033">
    <property type="entry name" value="His_PPase_superfam"/>
</dbReference>
<sequence length="180" mass="19770">MRRLLLLRHAKTETDAPSGRDQDRRLDDRGHRDAAEVGGWIAHHPPVPDLALVSPAVRATQTWEIVRDAMKGVARPPKVEFLPELYGADPTQLLTTIRMASATDPKRLMLVGHNPGMHELALTLTGSGDDAARRALSHNLPTSGLAVFDFATNDWNEVSFRRGKLVLFVSPKLLKQASGS</sequence>
<dbReference type="PANTHER" id="PTHR47623:SF1">
    <property type="entry name" value="OS09G0287300 PROTEIN"/>
    <property type="match status" value="1"/>
</dbReference>
<protein>
    <submittedName>
        <fullName evidence="2">Phosphohistidine phosphatase</fullName>
    </submittedName>
</protein>
<dbReference type="CDD" id="cd07067">
    <property type="entry name" value="HP_PGM_like"/>
    <property type="match status" value="1"/>
</dbReference>
<evidence type="ECO:0000313" key="3">
    <source>
        <dbReference type="Proteomes" id="UP000057737"/>
    </source>
</evidence>
<dbReference type="Proteomes" id="UP000057737">
    <property type="component" value="Unassembled WGS sequence"/>
</dbReference>
<organism evidence="2 3">
    <name type="scientific">Bradyrhizobium macuxiense</name>
    <dbReference type="NCBI Taxonomy" id="1755647"/>
    <lineage>
        <taxon>Bacteria</taxon>
        <taxon>Pseudomonadati</taxon>
        <taxon>Pseudomonadota</taxon>
        <taxon>Alphaproteobacteria</taxon>
        <taxon>Hyphomicrobiales</taxon>
        <taxon>Nitrobacteraceae</taxon>
        <taxon>Bradyrhizobium</taxon>
    </lineage>
</organism>
<comment type="caution">
    <text evidence="2">The sequence shown here is derived from an EMBL/GenBank/DDBJ whole genome shotgun (WGS) entry which is preliminary data.</text>
</comment>